<gene>
    <name evidence="5" type="primary">yqeK</name>
    <name evidence="5" type="ORF">OS242_10860</name>
</gene>
<proteinExistence type="predicted"/>
<evidence type="ECO:0000313" key="5">
    <source>
        <dbReference type="EMBL" id="MCX7570461.1"/>
    </source>
</evidence>
<evidence type="ECO:0000256" key="2">
    <source>
        <dbReference type="ARBA" id="ARBA00022741"/>
    </source>
</evidence>
<comment type="caution">
    <text evidence="5">The sequence shown here is derived from an EMBL/GenBank/DDBJ whole genome shotgun (WGS) entry which is preliminary data.</text>
</comment>
<dbReference type="InterPro" id="IPR005249">
    <property type="entry name" value="YqeK"/>
</dbReference>
<name>A0ABT3X1Y9_9BACL</name>
<dbReference type="PANTHER" id="PTHR35795">
    <property type="entry name" value="SLR1885 PROTEIN"/>
    <property type="match status" value="1"/>
</dbReference>
<evidence type="ECO:0000313" key="6">
    <source>
        <dbReference type="Proteomes" id="UP001208017"/>
    </source>
</evidence>
<dbReference type="EC" id="3.6.1.41" evidence="5"/>
<keyword evidence="2" id="KW-0547">Nucleotide-binding</keyword>
<dbReference type="GO" id="GO:0008803">
    <property type="term" value="F:bis(5'-nucleosyl)-tetraphosphatase (symmetrical) activity"/>
    <property type="evidence" value="ECO:0007669"/>
    <property type="project" value="UniProtKB-EC"/>
</dbReference>
<dbReference type="NCBIfam" id="TIGR00488">
    <property type="entry name" value="bis(5'-nucleosyl)-tetraphosphatase (symmetrical) YqeK"/>
    <property type="match status" value="1"/>
</dbReference>
<reference evidence="5 6" key="1">
    <citation type="submission" date="2022-11" db="EMBL/GenBank/DDBJ databases">
        <title>Study of microbial diversity in lake waters.</title>
        <authorList>
            <person name="Zhang J."/>
        </authorList>
    </citation>
    <scope>NUCLEOTIDE SEQUENCE [LARGE SCALE GENOMIC DNA]</scope>
    <source>
        <strain evidence="5 6">DT12</strain>
    </source>
</reference>
<keyword evidence="3 5" id="KW-0378">Hydrolase</keyword>
<dbReference type="Pfam" id="PF01966">
    <property type="entry name" value="HD"/>
    <property type="match status" value="1"/>
</dbReference>
<accession>A0ABT3X1Y9</accession>
<dbReference type="PANTHER" id="PTHR35795:SF1">
    <property type="entry name" value="BIS(5'-NUCLEOSYL)-TETRAPHOSPHATASE, SYMMETRICAL"/>
    <property type="match status" value="1"/>
</dbReference>
<feature type="domain" description="HD" evidence="4">
    <location>
        <begin position="18"/>
        <end position="129"/>
    </location>
</feature>
<keyword evidence="6" id="KW-1185">Reference proteome</keyword>
<dbReference type="Gene3D" id="1.10.3210.10">
    <property type="entry name" value="Hypothetical protein af1432"/>
    <property type="match status" value="1"/>
</dbReference>
<keyword evidence="1" id="KW-0479">Metal-binding</keyword>
<evidence type="ECO:0000256" key="1">
    <source>
        <dbReference type="ARBA" id="ARBA00022723"/>
    </source>
</evidence>
<sequence length="191" mass="21785">MNEQSMQELVRQAISPARFCHVEGVVQTADELARRFGVDPDQARQAAWAHDYAREWPVDRWYEVAKERGVDEQFFAVAELLHGHIAAAMLPELFGIDNEDVANAVRYHTSGRVGMSALEKVVCLADYIEPGRTFPAVEDLRKLAEQDLDLALASAFDNTIRFLLDRQKPIFPLTVLARNHLWKEIADRRKL</sequence>
<evidence type="ECO:0000259" key="4">
    <source>
        <dbReference type="Pfam" id="PF01966"/>
    </source>
</evidence>
<dbReference type="InterPro" id="IPR006674">
    <property type="entry name" value="HD_domain"/>
</dbReference>
<dbReference type="SUPFAM" id="SSF109604">
    <property type="entry name" value="HD-domain/PDEase-like"/>
    <property type="match status" value="1"/>
</dbReference>
<dbReference type="RefSeq" id="WP_267151705.1">
    <property type="nucleotide sequence ID" value="NZ_JAPMLT010000004.1"/>
</dbReference>
<dbReference type="Proteomes" id="UP001208017">
    <property type="component" value="Unassembled WGS sequence"/>
</dbReference>
<evidence type="ECO:0000256" key="3">
    <source>
        <dbReference type="ARBA" id="ARBA00022801"/>
    </source>
</evidence>
<organism evidence="5 6">
    <name type="scientific">Tumebacillus lacus</name>
    <dbReference type="NCBI Taxonomy" id="2995335"/>
    <lineage>
        <taxon>Bacteria</taxon>
        <taxon>Bacillati</taxon>
        <taxon>Bacillota</taxon>
        <taxon>Bacilli</taxon>
        <taxon>Bacillales</taxon>
        <taxon>Alicyclobacillaceae</taxon>
        <taxon>Tumebacillus</taxon>
    </lineage>
</organism>
<dbReference type="InterPro" id="IPR051094">
    <property type="entry name" value="Diverse_Catalytic_Enzymes"/>
</dbReference>
<dbReference type="EMBL" id="JAPMLT010000004">
    <property type="protein sequence ID" value="MCX7570461.1"/>
    <property type="molecule type" value="Genomic_DNA"/>
</dbReference>
<protein>
    <submittedName>
        <fullName evidence="5">Bis(5'-nucleosyl)-tetraphosphatase (Symmetrical) YqeK</fullName>
        <ecNumber evidence="5">3.6.1.41</ecNumber>
    </submittedName>
</protein>